<dbReference type="InterPro" id="IPR036196">
    <property type="entry name" value="Ptyr_pPase_sf"/>
</dbReference>
<reference evidence="6" key="1">
    <citation type="submission" date="2020-08" db="EMBL/GenBank/DDBJ databases">
        <title>Genome public.</title>
        <authorList>
            <person name="Liu C."/>
            <person name="Sun Q."/>
        </authorList>
    </citation>
    <scope>NUCLEOTIDE SEQUENCE</scope>
    <source>
        <strain evidence="6">NSJ-40</strain>
    </source>
</reference>
<evidence type="ECO:0000313" key="6">
    <source>
        <dbReference type="EMBL" id="MBC8534047.1"/>
    </source>
</evidence>
<dbReference type="SMART" id="SM00226">
    <property type="entry name" value="LMWPc"/>
    <property type="match status" value="1"/>
</dbReference>
<comment type="similarity">
    <text evidence="1">Belongs to the low molecular weight phosphotyrosine protein phosphatase family.</text>
</comment>
<name>A0A926HNB8_9FIRM</name>
<dbReference type="PANTHER" id="PTHR11717:SF31">
    <property type="entry name" value="LOW MOLECULAR WEIGHT PROTEIN-TYROSINE-PHOSPHATASE ETP-RELATED"/>
    <property type="match status" value="1"/>
</dbReference>
<organism evidence="6 7">
    <name type="scientific">Yeguia hominis</name>
    <dbReference type="NCBI Taxonomy" id="2763662"/>
    <lineage>
        <taxon>Bacteria</taxon>
        <taxon>Bacillati</taxon>
        <taxon>Bacillota</taxon>
        <taxon>Clostridia</taxon>
        <taxon>Eubacteriales</taxon>
        <taxon>Yeguiaceae</taxon>
        <taxon>Yeguia</taxon>
    </lineage>
</organism>
<accession>A0A926HNB8</accession>
<keyword evidence="7" id="KW-1185">Reference proteome</keyword>
<evidence type="ECO:0000256" key="4">
    <source>
        <dbReference type="PIRSR" id="PIRSR617867-1"/>
    </source>
</evidence>
<proteinExistence type="inferred from homology"/>
<dbReference type="InterPro" id="IPR023485">
    <property type="entry name" value="Ptyr_pPase"/>
</dbReference>
<sequence>MRILFVCTGNTCRSPMAEGLFRKATEEAGVTERYPCSSAGFCAETGAPASENAVLACKELGIDLSAHRARRLAPEDFTPDTVFAVMGQAPVGILKAAGVPGNRIYVLGDPIADPYGGSLETYRICRDQLSAGIKRLLTDLEALHAGS</sequence>
<evidence type="ECO:0000259" key="5">
    <source>
        <dbReference type="SMART" id="SM00226"/>
    </source>
</evidence>
<dbReference type="InterPro" id="IPR050438">
    <property type="entry name" value="LMW_PTPase"/>
</dbReference>
<evidence type="ECO:0000256" key="2">
    <source>
        <dbReference type="ARBA" id="ARBA00022801"/>
    </source>
</evidence>
<dbReference type="PANTHER" id="PTHR11717">
    <property type="entry name" value="LOW MOLECULAR WEIGHT PROTEIN TYROSINE PHOSPHATASE"/>
    <property type="match status" value="1"/>
</dbReference>
<evidence type="ECO:0000256" key="1">
    <source>
        <dbReference type="ARBA" id="ARBA00011063"/>
    </source>
</evidence>
<dbReference type="SUPFAM" id="SSF52788">
    <property type="entry name" value="Phosphotyrosine protein phosphatases I"/>
    <property type="match status" value="1"/>
</dbReference>
<gene>
    <name evidence="6" type="ORF">IAG03_08540</name>
</gene>
<dbReference type="Proteomes" id="UP000651482">
    <property type="component" value="Unassembled WGS sequence"/>
</dbReference>
<dbReference type="RefSeq" id="WP_249319697.1">
    <property type="nucleotide sequence ID" value="NZ_JACRSN010000011.1"/>
</dbReference>
<feature type="active site" description="Nucleophile" evidence="4">
    <location>
        <position position="13"/>
    </location>
</feature>
<dbReference type="AlphaFoldDB" id="A0A926HNB8"/>
<evidence type="ECO:0000313" key="7">
    <source>
        <dbReference type="Proteomes" id="UP000651482"/>
    </source>
</evidence>
<keyword evidence="2" id="KW-0378">Hydrolase</keyword>
<dbReference type="Pfam" id="PF01451">
    <property type="entry name" value="LMWPc"/>
    <property type="match status" value="1"/>
</dbReference>
<keyword evidence="3" id="KW-0904">Protein phosphatase</keyword>
<dbReference type="Gene3D" id="3.40.50.2300">
    <property type="match status" value="1"/>
</dbReference>
<feature type="active site" description="Nucleophile" evidence="4">
    <location>
        <position position="7"/>
    </location>
</feature>
<comment type="caution">
    <text evidence="6">The sequence shown here is derived from an EMBL/GenBank/DDBJ whole genome shotgun (WGS) entry which is preliminary data.</text>
</comment>
<protein>
    <submittedName>
        <fullName evidence="6">Low molecular weight phosphatase family protein</fullName>
    </submittedName>
</protein>
<feature type="active site" description="Proton donor" evidence="4">
    <location>
        <position position="113"/>
    </location>
</feature>
<dbReference type="EMBL" id="JACRSN010000011">
    <property type="protein sequence ID" value="MBC8534047.1"/>
    <property type="molecule type" value="Genomic_DNA"/>
</dbReference>
<dbReference type="PRINTS" id="PR00719">
    <property type="entry name" value="LMWPTPASE"/>
</dbReference>
<evidence type="ECO:0000256" key="3">
    <source>
        <dbReference type="ARBA" id="ARBA00022912"/>
    </source>
</evidence>
<dbReference type="InterPro" id="IPR017867">
    <property type="entry name" value="Tyr_phospatase_low_mol_wt"/>
</dbReference>
<feature type="domain" description="Phosphotyrosine protein phosphatase I" evidence="5">
    <location>
        <begin position="1"/>
        <end position="139"/>
    </location>
</feature>
<dbReference type="GO" id="GO:0004725">
    <property type="term" value="F:protein tyrosine phosphatase activity"/>
    <property type="evidence" value="ECO:0007669"/>
    <property type="project" value="InterPro"/>
</dbReference>